<sequence length="192" mass="21699">MNLRHAPIPSGYIPHMIPRETHNMIQYHTNQAHNSNGTSHGIPSCSPEFTCYSSDTSLKSEKTLGNYAVDAHKSSSPVSSKTATPPLQKITATTGAIRKTRKRGPRSQFTAEEKEKRRKISHSAIEKRRRERTNIVLNNLQQIVPWLSKGDKVQKLEILEAAHKYIVELLPKDTTDRTVSRNHPMDLKNILS</sequence>
<feature type="region of interest" description="Disordered" evidence="1">
    <location>
        <begin position="98"/>
        <end position="126"/>
    </location>
</feature>
<dbReference type="Gene3D" id="4.10.280.10">
    <property type="entry name" value="Helix-loop-helix DNA-binding domain"/>
    <property type="match status" value="1"/>
</dbReference>
<dbReference type="AlphaFoldDB" id="A0A2G5BIA6"/>
<feature type="domain" description="BHLH" evidence="2">
    <location>
        <begin position="117"/>
        <end position="169"/>
    </location>
</feature>
<dbReference type="EMBL" id="KZ303489">
    <property type="protein sequence ID" value="PIA18702.1"/>
    <property type="molecule type" value="Genomic_DNA"/>
</dbReference>
<name>A0A2G5BIA6_COERN</name>
<dbReference type="Pfam" id="PF00010">
    <property type="entry name" value="HLH"/>
    <property type="match status" value="1"/>
</dbReference>
<dbReference type="Proteomes" id="UP000242474">
    <property type="component" value="Unassembled WGS sequence"/>
</dbReference>
<dbReference type="InterPro" id="IPR011598">
    <property type="entry name" value="bHLH_dom"/>
</dbReference>
<evidence type="ECO:0000313" key="3">
    <source>
        <dbReference type="EMBL" id="PIA18702.1"/>
    </source>
</evidence>
<accession>A0A2G5BIA6</accession>
<dbReference type="OrthoDB" id="690068at2759"/>
<reference evidence="3 4" key="1">
    <citation type="journal article" date="2015" name="Genome Biol. Evol.">
        <title>Phylogenomic analyses indicate that early fungi evolved digesting cell walls of algal ancestors of land plants.</title>
        <authorList>
            <person name="Chang Y."/>
            <person name="Wang S."/>
            <person name="Sekimoto S."/>
            <person name="Aerts A.L."/>
            <person name="Choi C."/>
            <person name="Clum A."/>
            <person name="LaButti K.M."/>
            <person name="Lindquist E.A."/>
            <person name="Yee Ngan C."/>
            <person name="Ohm R.A."/>
            <person name="Salamov A.A."/>
            <person name="Grigoriev I.V."/>
            <person name="Spatafora J.W."/>
            <person name="Berbee M.L."/>
        </authorList>
    </citation>
    <scope>NUCLEOTIDE SEQUENCE [LARGE SCALE GENOMIC DNA]</scope>
    <source>
        <strain evidence="3 4">NRRL 1564</strain>
    </source>
</reference>
<gene>
    <name evidence="3" type="ORF">COEREDRAFT_79702</name>
</gene>
<dbReference type="GO" id="GO:0046983">
    <property type="term" value="F:protein dimerization activity"/>
    <property type="evidence" value="ECO:0007669"/>
    <property type="project" value="InterPro"/>
</dbReference>
<evidence type="ECO:0000313" key="4">
    <source>
        <dbReference type="Proteomes" id="UP000242474"/>
    </source>
</evidence>
<dbReference type="SUPFAM" id="SSF47459">
    <property type="entry name" value="HLH, helix-loop-helix DNA-binding domain"/>
    <property type="match status" value="1"/>
</dbReference>
<evidence type="ECO:0000259" key="2">
    <source>
        <dbReference type="PROSITE" id="PS50888"/>
    </source>
</evidence>
<evidence type="ECO:0000256" key="1">
    <source>
        <dbReference type="SAM" id="MobiDB-lite"/>
    </source>
</evidence>
<dbReference type="STRING" id="763665.A0A2G5BIA6"/>
<feature type="compositionally biased region" description="Basic residues" evidence="1">
    <location>
        <begin position="116"/>
        <end position="126"/>
    </location>
</feature>
<keyword evidence="4" id="KW-1185">Reference proteome</keyword>
<organism evidence="3 4">
    <name type="scientific">Coemansia reversa (strain ATCC 12441 / NRRL 1564)</name>
    <dbReference type="NCBI Taxonomy" id="763665"/>
    <lineage>
        <taxon>Eukaryota</taxon>
        <taxon>Fungi</taxon>
        <taxon>Fungi incertae sedis</taxon>
        <taxon>Zoopagomycota</taxon>
        <taxon>Kickxellomycotina</taxon>
        <taxon>Kickxellomycetes</taxon>
        <taxon>Kickxellales</taxon>
        <taxon>Kickxellaceae</taxon>
        <taxon>Coemansia</taxon>
    </lineage>
</organism>
<dbReference type="PROSITE" id="PS50888">
    <property type="entry name" value="BHLH"/>
    <property type="match status" value="1"/>
</dbReference>
<dbReference type="SMART" id="SM00353">
    <property type="entry name" value="HLH"/>
    <property type="match status" value="1"/>
</dbReference>
<proteinExistence type="predicted"/>
<dbReference type="InterPro" id="IPR036638">
    <property type="entry name" value="HLH_DNA-bd_sf"/>
</dbReference>
<protein>
    <recommendedName>
        <fullName evidence="2">BHLH domain-containing protein</fullName>
    </recommendedName>
</protein>